<proteinExistence type="predicted"/>
<accession>A0A1Z4N6Y6</accession>
<reference evidence="2 3" key="1">
    <citation type="submission" date="2017-06" db="EMBL/GenBank/DDBJ databases">
        <title>Genome sequencing of cyanobaciteial culture collection at National Institute for Environmental Studies (NIES).</title>
        <authorList>
            <person name="Hirose Y."/>
            <person name="Shimura Y."/>
            <person name="Fujisawa T."/>
            <person name="Nakamura Y."/>
            <person name="Kawachi M."/>
        </authorList>
    </citation>
    <scope>NUCLEOTIDE SEQUENCE [LARGE SCALE GENOMIC DNA]</scope>
    <source>
        <strain evidence="2 3">NIES-37</strain>
    </source>
</reference>
<protein>
    <submittedName>
        <fullName evidence="2">Uncharacterized protein</fullName>
    </submittedName>
</protein>
<dbReference type="Proteomes" id="UP000218785">
    <property type="component" value="Chromosome"/>
</dbReference>
<evidence type="ECO:0000313" key="2">
    <source>
        <dbReference type="EMBL" id="BAZ01488.1"/>
    </source>
</evidence>
<dbReference type="KEGG" id="ttq:NIES37_54900"/>
<keyword evidence="3" id="KW-1185">Reference proteome</keyword>
<dbReference type="EMBL" id="AP018248">
    <property type="protein sequence ID" value="BAZ01488.1"/>
    <property type="molecule type" value="Genomic_DNA"/>
</dbReference>
<name>A0A1Z4N6Y6_9CYAN</name>
<sequence length="91" mass="10029">MTETATVELGERRRICMLGTGGWDKGDEGDEGDEARGQGAEEKSNYLLSMPYAPCPMPIFMRSLFCMLRLTLPKVLGGRVLNERGYVQIGG</sequence>
<organism evidence="2 3">
    <name type="scientific">Tolypothrix tenuis PCC 7101</name>
    <dbReference type="NCBI Taxonomy" id="231146"/>
    <lineage>
        <taxon>Bacteria</taxon>
        <taxon>Bacillati</taxon>
        <taxon>Cyanobacteriota</taxon>
        <taxon>Cyanophyceae</taxon>
        <taxon>Nostocales</taxon>
        <taxon>Tolypothrichaceae</taxon>
        <taxon>Tolypothrix</taxon>
    </lineage>
</organism>
<dbReference type="AlphaFoldDB" id="A0A1Z4N6Y6"/>
<feature type="region of interest" description="Disordered" evidence="1">
    <location>
        <begin position="20"/>
        <end position="40"/>
    </location>
</feature>
<evidence type="ECO:0000313" key="3">
    <source>
        <dbReference type="Proteomes" id="UP000218785"/>
    </source>
</evidence>
<gene>
    <name evidence="2" type="ORF">NIES37_54900</name>
</gene>
<evidence type="ECO:0000256" key="1">
    <source>
        <dbReference type="SAM" id="MobiDB-lite"/>
    </source>
</evidence>